<evidence type="ECO:0000256" key="1">
    <source>
        <dbReference type="SAM" id="MobiDB-lite"/>
    </source>
</evidence>
<dbReference type="OrthoDB" id="6199301at2759"/>
<feature type="region of interest" description="Disordered" evidence="1">
    <location>
        <begin position="1"/>
        <end position="23"/>
    </location>
</feature>
<dbReference type="SUPFAM" id="SSF50249">
    <property type="entry name" value="Nucleic acid-binding proteins"/>
    <property type="match status" value="1"/>
</dbReference>
<dbReference type="GeneID" id="111113518"/>
<dbReference type="AlphaFoldDB" id="A0A8B8BW58"/>
<proteinExistence type="predicted"/>
<dbReference type="Gene3D" id="2.40.50.140">
    <property type="entry name" value="Nucleic acid-binding proteins"/>
    <property type="match status" value="1"/>
</dbReference>
<name>A0A8B8BW58_CRAVI</name>
<organism evidence="2 3">
    <name type="scientific">Crassostrea virginica</name>
    <name type="common">Eastern oyster</name>
    <dbReference type="NCBI Taxonomy" id="6565"/>
    <lineage>
        <taxon>Eukaryota</taxon>
        <taxon>Metazoa</taxon>
        <taxon>Spiralia</taxon>
        <taxon>Lophotrochozoa</taxon>
        <taxon>Mollusca</taxon>
        <taxon>Bivalvia</taxon>
        <taxon>Autobranchia</taxon>
        <taxon>Pteriomorphia</taxon>
        <taxon>Ostreida</taxon>
        <taxon>Ostreoidea</taxon>
        <taxon>Ostreidae</taxon>
        <taxon>Crassostrea</taxon>
    </lineage>
</organism>
<keyword evidence="2" id="KW-1185">Reference proteome</keyword>
<gene>
    <name evidence="3" type="primary">LOC111113518</name>
</gene>
<dbReference type="InterPro" id="IPR012340">
    <property type="entry name" value="NA-bd_OB-fold"/>
</dbReference>
<evidence type="ECO:0000313" key="2">
    <source>
        <dbReference type="Proteomes" id="UP000694844"/>
    </source>
</evidence>
<accession>A0A8B8BW58</accession>
<sequence length="213" mass="23773">MASTSHGSGSDEPQQKKQRIVSQVLDTQDAQIDGDILEKFTNPPIQEVAAIKTKEKGERVSVKAVVERVSNVLETPSSRRKIITLKDPSGVVEMKAWGDMATNLQIEAEQMVKISCVTIDQYLNRCSLNTNPSTTVEVLNEEEEIEGIIDAACLDQDMMSVLIEEQLYKVDIEVMTRLYPSGEFTPGVEIHATVKGRSIVEVFNIRRPDEENH</sequence>
<feature type="compositionally biased region" description="Polar residues" evidence="1">
    <location>
        <begin position="1"/>
        <end position="12"/>
    </location>
</feature>
<protein>
    <submittedName>
        <fullName evidence="3">Uncharacterized protein LOC111113518</fullName>
    </submittedName>
</protein>
<evidence type="ECO:0000313" key="3">
    <source>
        <dbReference type="RefSeq" id="XP_022307520.1"/>
    </source>
</evidence>
<dbReference type="RefSeq" id="XP_022307520.1">
    <property type="nucleotide sequence ID" value="XM_022451812.1"/>
</dbReference>
<dbReference type="Proteomes" id="UP000694844">
    <property type="component" value="Chromosome 9"/>
</dbReference>
<reference evidence="3" key="1">
    <citation type="submission" date="2025-08" db="UniProtKB">
        <authorList>
            <consortium name="RefSeq"/>
        </authorList>
    </citation>
    <scope>IDENTIFICATION</scope>
    <source>
        <tissue evidence="3">Whole sample</tissue>
    </source>
</reference>
<dbReference type="KEGG" id="cvn:111113518"/>